<name>A0A1H6SGY6_9ACTN</name>
<feature type="compositionally biased region" description="Low complexity" evidence="1">
    <location>
        <begin position="12"/>
        <end position="33"/>
    </location>
</feature>
<sequence>MAVATLLAGCAAQPTPAAGPTSSPSIPPTAAGTRDCGTLTLRQGQELPPDALQCVIEATETRQPAQLVVTLPTIEGDPITTSYSVTADGQVEVTTDARADRLGSGNVERQTCTGPTIQDGLRLSFATCSSPEVG</sequence>
<dbReference type="Proteomes" id="UP000198707">
    <property type="component" value="Unassembled WGS sequence"/>
</dbReference>
<organism evidence="2 3">
    <name type="scientific">Micromonospora phaseoli</name>
    <dbReference type="NCBI Taxonomy" id="1144548"/>
    <lineage>
        <taxon>Bacteria</taxon>
        <taxon>Bacillati</taxon>
        <taxon>Actinomycetota</taxon>
        <taxon>Actinomycetes</taxon>
        <taxon>Micromonosporales</taxon>
        <taxon>Micromonosporaceae</taxon>
        <taxon>Micromonospora</taxon>
    </lineage>
</organism>
<protein>
    <submittedName>
        <fullName evidence="2">Uncharacterized protein</fullName>
    </submittedName>
</protein>
<evidence type="ECO:0000256" key="1">
    <source>
        <dbReference type="SAM" id="MobiDB-lite"/>
    </source>
</evidence>
<accession>A0A1H6SGY6</accession>
<keyword evidence="3" id="KW-1185">Reference proteome</keyword>
<dbReference type="OrthoDB" id="4227064at2"/>
<dbReference type="EMBL" id="FNYV01000001">
    <property type="protein sequence ID" value="SEI63025.1"/>
    <property type="molecule type" value="Genomic_DNA"/>
</dbReference>
<reference evidence="3" key="1">
    <citation type="submission" date="2016-10" db="EMBL/GenBank/DDBJ databases">
        <authorList>
            <person name="Varghese N."/>
            <person name="Submissions S."/>
        </authorList>
    </citation>
    <scope>NUCLEOTIDE SEQUENCE [LARGE SCALE GENOMIC DNA]</scope>
    <source>
        <strain evidence="3">CGMCC 4.7038</strain>
    </source>
</reference>
<evidence type="ECO:0000313" key="2">
    <source>
        <dbReference type="EMBL" id="SEI63025.1"/>
    </source>
</evidence>
<feature type="region of interest" description="Disordered" evidence="1">
    <location>
        <begin position="12"/>
        <end position="34"/>
    </location>
</feature>
<proteinExistence type="predicted"/>
<gene>
    <name evidence="2" type="ORF">SAMN05443287_101557</name>
</gene>
<dbReference type="RefSeq" id="WP_092374262.1">
    <property type="nucleotide sequence ID" value="NZ_BOPI01000021.1"/>
</dbReference>
<dbReference type="AlphaFoldDB" id="A0A1H6SGY6"/>
<evidence type="ECO:0000313" key="3">
    <source>
        <dbReference type="Proteomes" id="UP000198707"/>
    </source>
</evidence>